<reference evidence="6" key="1">
    <citation type="submission" date="2025-08" db="UniProtKB">
        <authorList>
            <consortium name="RefSeq"/>
        </authorList>
    </citation>
    <scope>IDENTIFICATION</scope>
    <source>
        <tissue evidence="6">Gonads</tissue>
    </source>
</reference>
<dbReference type="PANTHER" id="PTHR10800">
    <property type="entry name" value="PULMONARY SURFACTANT-ASSOCIATED PROTEIN C"/>
    <property type="match status" value="1"/>
</dbReference>
<organism evidence="5 6">
    <name type="scientific">Lingula anatina</name>
    <name type="common">Brachiopod</name>
    <name type="synonym">Lingula unguis</name>
    <dbReference type="NCBI Taxonomy" id="7574"/>
    <lineage>
        <taxon>Eukaryota</taxon>
        <taxon>Metazoa</taxon>
        <taxon>Spiralia</taxon>
        <taxon>Lophotrochozoa</taxon>
        <taxon>Brachiopoda</taxon>
        <taxon>Linguliformea</taxon>
        <taxon>Lingulata</taxon>
        <taxon>Lingulida</taxon>
        <taxon>Linguloidea</taxon>
        <taxon>Lingulidae</taxon>
        <taxon>Lingula</taxon>
    </lineage>
</organism>
<dbReference type="PROSITE" id="PS50869">
    <property type="entry name" value="BRICHOS"/>
    <property type="match status" value="1"/>
</dbReference>
<evidence type="ECO:0000256" key="2">
    <source>
        <dbReference type="SAM" id="MobiDB-lite"/>
    </source>
</evidence>
<feature type="region of interest" description="Disordered" evidence="2">
    <location>
        <begin position="1"/>
        <end position="24"/>
    </location>
</feature>
<gene>
    <name evidence="6" type="primary">LOC106158347</name>
</gene>
<dbReference type="Proteomes" id="UP000085678">
    <property type="component" value="Unplaced"/>
</dbReference>
<sequence>MLPTVNEKSTDASVTVVTDSASPRQTDAEIKASHKKYIIVAVAVIVVVAVAVGGILGAVHISNNAAQDVWKEYHLRFTNKDGTSENENIKVNVKDNVTVYNVPDERFHVAMDNPRGLVVYKMEMNNRFACYVTPMNKSDEADSKDVANSLEKARNDEINNPDEDEQTQYVANSSPIKDRSFLSPKIRDFCKDLEAYWLTEKDDGAVDGATTKAPAEKSRQKRACYYQRITLRRYVVIYRYGRRYVRYYYYSAVRRRCYG</sequence>
<dbReference type="GeneID" id="106158347"/>
<evidence type="ECO:0000313" key="5">
    <source>
        <dbReference type="Proteomes" id="UP000085678"/>
    </source>
</evidence>
<dbReference type="GO" id="GO:0005615">
    <property type="term" value="C:extracellular space"/>
    <property type="evidence" value="ECO:0007669"/>
    <property type="project" value="TreeGrafter"/>
</dbReference>
<dbReference type="PANTHER" id="PTHR10800:SF4">
    <property type="entry name" value="PULMONARY SURFACTANT-ASSOCIATED PROTEIN C"/>
    <property type="match status" value="1"/>
</dbReference>
<name>A0A1S3HUN1_LINAN</name>
<evidence type="ECO:0000259" key="4">
    <source>
        <dbReference type="PROSITE" id="PS50869"/>
    </source>
</evidence>
<evidence type="ECO:0000256" key="1">
    <source>
        <dbReference type="ARBA" id="ARBA00023157"/>
    </source>
</evidence>
<dbReference type="OrthoDB" id="5985282at2759"/>
<keyword evidence="1" id="KW-1015">Disulfide bond</keyword>
<keyword evidence="3" id="KW-1133">Transmembrane helix</keyword>
<protein>
    <submittedName>
        <fullName evidence="6">Leukocyte cell-derived chemotaxin 1-like isoform X3</fullName>
    </submittedName>
</protein>
<keyword evidence="3" id="KW-0812">Transmembrane</keyword>
<dbReference type="AlphaFoldDB" id="A0A1S3HUN1"/>
<dbReference type="Pfam" id="PF04089">
    <property type="entry name" value="BRICHOS"/>
    <property type="match status" value="1"/>
</dbReference>
<keyword evidence="3" id="KW-0472">Membrane</keyword>
<evidence type="ECO:0000256" key="3">
    <source>
        <dbReference type="SAM" id="Phobius"/>
    </source>
</evidence>
<proteinExistence type="predicted"/>
<dbReference type="SMART" id="SM01039">
    <property type="entry name" value="BRICHOS"/>
    <property type="match status" value="1"/>
</dbReference>
<dbReference type="RefSeq" id="XP_013389750.1">
    <property type="nucleotide sequence ID" value="XM_013534296.1"/>
</dbReference>
<dbReference type="InterPro" id="IPR001729">
    <property type="entry name" value="SP-C"/>
</dbReference>
<feature type="compositionally biased region" description="Polar residues" evidence="2">
    <location>
        <begin position="11"/>
        <end position="24"/>
    </location>
</feature>
<accession>A0A1S3HUN1</accession>
<dbReference type="GO" id="GO:0007585">
    <property type="term" value="P:respiratory gaseous exchange by respiratory system"/>
    <property type="evidence" value="ECO:0007669"/>
    <property type="project" value="InterPro"/>
</dbReference>
<keyword evidence="5" id="KW-1185">Reference proteome</keyword>
<evidence type="ECO:0000313" key="6">
    <source>
        <dbReference type="RefSeq" id="XP_013389750.1"/>
    </source>
</evidence>
<dbReference type="InterPro" id="IPR007084">
    <property type="entry name" value="BRICHOS_dom"/>
</dbReference>
<feature type="transmembrane region" description="Helical" evidence="3">
    <location>
        <begin position="37"/>
        <end position="59"/>
    </location>
</feature>
<dbReference type="Gene3D" id="3.30.390.150">
    <property type="match status" value="1"/>
</dbReference>
<feature type="domain" description="BRICHOS" evidence="4">
    <location>
        <begin position="101"/>
        <end position="198"/>
    </location>
</feature>